<evidence type="ECO:0000313" key="4">
    <source>
        <dbReference type="EMBL" id="RZD15412.1"/>
    </source>
</evidence>
<comment type="catalytic activity">
    <reaction evidence="3">
        <text>UTP + H2O = UMP + diphosphate + H(+)</text>
        <dbReference type="Rhea" id="RHEA:29395"/>
        <dbReference type="ChEBI" id="CHEBI:15377"/>
        <dbReference type="ChEBI" id="CHEBI:15378"/>
        <dbReference type="ChEBI" id="CHEBI:33019"/>
        <dbReference type="ChEBI" id="CHEBI:46398"/>
        <dbReference type="ChEBI" id="CHEBI:57865"/>
        <dbReference type="EC" id="3.6.1.9"/>
    </reaction>
</comment>
<comment type="subcellular location">
    <subcellularLocation>
        <location evidence="3">Cytoplasm</location>
    </subcellularLocation>
</comment>
<feature type="site" description="Important for substrate specificity" evidence="3">
    <location>
        <position position="16"/>
    </location>
</feature>
<organism evidence="4 5">
    <name type="scientific">Candidatus Acidulodesulfobacterium ferriphilum</name>
    <dbReference type="NCBI Taxonomy" id="2597223"/>
    <lineage>
        <taxon>Bacteria</taxon>
        <taxon>Deltaproteobacteria</taxon>
        <taxon>Candidatus Acidulodesulfobacterales</taxon>
        <taxon>Candidatus Acidulodesulfobacterium</taxon>
    </lineage>
</organism>
<protein>
    <recommendedName>
        <fullName evidence="3">dTTP/UTP pyrophosphatase</fullName>
        <shortName evidence="3">dTTPase/UTPase</shortName>
        <ecNumber evidence="3">3.6.1.9</ecNumber>
    </recommendedName>
    <alternativeName>
        <fullName evidence="3">Nucleoside triphosphate pyrophosphatase</fullName>
    </alternativeName>
    <alternativeName>
        <fullName evidence="3">Nucleotide pyrophosphatase</fullName>
        <shortName evidence="3">Nucleotide PPase</shortName>
    </alternativeName>
</protein>
<dbReference type="AlphaFoldDB" id="A0A519BDR9"/>
<feature type="site" description="Important for substrate specificity" evidence="3">
    <location>
        <position position="76"/>
    </location>
</feature>
<dbReference type="EMBL" id="SGBD01000001">
    <property type="protein sequence ID" value="RZD15412.1"/>
    <property type="molecule type" value="Genomic_DNA"/>
</dbReference>
<dbReference type="InterPro" id="IPR003697">
    <property type="entry name" value="Maf-like"/>
</dbReference>
<dbReference type="Pfam" id="PF02545">
    <property type="entry name" value="Maf"/>
    <property type="match status" value="1"/>
</dbReference>
<evidence type="ECO:0000256" key="3">
    <source>
        <dbReference type="HAMAP-Rule" id="MF_00528"/>
    </source>
</evidence>
<comment type="cofactor">
    <cofactor evidence="1 3">
        <name>a divalent metal cation</name>
        <dbReference type="ChEBI" id="CHEBI:60240"/>
    </cofactor>
</comment>
<comment type="catalytic activity">
    <reaction evidence="3">
        <text>dTTP + H2O = dTMP + diphosphate + H(+)</text>
        <dbReference type="Rhea" id="RHEA:28534"/>
        <dbReference type="ChEBI" id="CHEBI:15377"/>
        <dbReference type="ChEBI" id="CHEBI:15378"/>
        <dbReference type="ChEBI" id="CHEBI:33019"/>
        <dbReference type="ChEBI" id="CHEBI:37568"/>
        <dbReference type="ChEBI" id="CHEBI:63528"/>
        <dbReference type="EC" id="3.6.1.9"/>
    </reaction>
</comment>
<evidence type="ECO:0000256" key="2">
    <source>
        <dbReference type="ARBA" id="ARBA00022801"/>
    </source>
</evidence>
<feature type="site" description="Important for substrate specificity" evidence="3">
    <location>
        <position position="160"/>
    </location>
</feature>
<dbReference type="NCBIfam" id="TIGR00172">
    <property type="entry name" value="maf"/>
    <property type="match status" value="1"/>
</dbReference>
<gene>
    <name evidence="4" type="primary">maf</name>
    <name evidence="4" type="ORF">EVJ47_03835</name>
</gene>
<dbReference type="GO" id="GO:0036218">
    <property type="term" value="F:dTTP diphosphatase activity"/>
    <property type="evidence" value="ECO:0007669"/>
    <property type="project" value="RHEA"/>
</dbReference>
<dbReference type="GO" id="GO:0036221">
    <property type="term" value="F:UTP diphosphatase activity"/>
    <property type="evidence" value="ECO:0007669"/>
    <property type="project" value="RHEA"/>
</dbReference>
<feature type="active site" description="Proton acceptor" evidence="3">
    <location>
        <position position="75"/>
    </location>
</feature>
<dbReference type="Proteomes" id="UP000320813">
    <property type="component" value="Unassembled WGS sequence"/>
</dbReference>
<dbReference type="HAMAP" id="MF_00528">
    <property type="entry name" value="Maf"/>
    <property type="match status" value="1"/>
</dbReference>
<keyword evidence="3" id="KW-0963">Cytoplasm</keyword>
<dbReference type="SUPFAM" id="SSF52972">
    <property type="entry name" value="ITPase-like"/>
    <property type="match status" value="1"/>
</dbReference>
<dbReference type="PIRSF" id="PIRSF006305">
    <property type="entry name" value="Maf"/>
    <property type="match status" value="1"/>
</dbReference>
<reference evidence="4 5" key="1">
    <citation type="submission" date="2019-01" db="EMBL/GenBank/DDBJ databases">
        <title>Insights into ecological role of a new deltaproteobacterial order Candidatus Sinidesulfobacterales (Sva0485) by metagenomics and metatranscriptomics.</title>
        <authorList>
            <person name="Tan S."/>
            <person name="Liu J."/>
            <person name="Fang Y."/>
            <person name="Hedlund B.P."/>
            <person name="Lian Z.H."/>
            <person name="Huang L.Y."/>
            <person name="Li J.T."/>
            <person name="Huang L.N."/>
            <person name="Li W.J."/>
            <person name="Jiang H.C."/>
            <person name="Dong H.L."/>
            <person name="Shu W.S."/>
        </authorList>
    </citation>
    <scope>NUCLEOTIDE SEQUENCE [LARGE SCALE GENOMIC DNA]</scope>
    <source>
        <strain evidence="4">AP3</strain>
    </source>
</reference>
<comment type="function">
    <text evidence="3">Nucleoside triphosphate pyrophosphatase that hydrolyzes dTTP and UTP. May have a dual role in cell division arrest and in preventing the incorporation of modified nucleotides into cellular nucleic acids.</text>
</comment>
<dbReference type="GO" id="GO:0009117">
    <property type="term" value="P:nucleotide metabolic process"/>
    <property type="evidence" value="ECO:0007669"/>
    <property type="project" value="UniProtKB-KW"/>
</dbReference>
<keyword evidence="2 3" id="KW-0378">Hydrolase</keyword>
<comment type="caution">
    <text evidence="4">The sequence shown here is derived from an EMBL/GenBank/DDBJ whole genome shotgun (WGS) entry which is preliminary data.</text>
</comment>
<sequence>MEYYKKQVILASSSERRIFLLKQLGAGFIVVNHRLQVEPQFDGSAPLGRFVQDLALKKAESLQEYYPDNFIIGSDTVICLNGTVYGKPKDFDDAFNTIKELSGKTHEVYTGVSLINKLKNVYRTAYDKTFVKVKPLNNDEIKNYLNKYPPFDKAGSYGIQDDNGIVESYAGSFENVLGLPVQKLIPLLNEYHLI</sequence>
<evidence type="ECO:0000313" key="5">
    <source>
        <dbReference type="Proteomes" id="UP000320813"/>
    </source>
</evidence>
<name>A0A519BDR9_9DELT</name>
<accession>A0A519BDR9</accession>
<evidence type="ECO:0000256" key="1">
    <source>
        <dbReference type="ARBA" id="ARBA00001968"/>
    </source>
</evidence>
<proteinExistence type="inferred from homology"/>
<dbReference type="PANTHER" id="PTHR43213:SF5">
    <property type="entry name" value="BIFUNCTIONAL DTTP_UTP PYROPHOSPHATASE_METHYLTRANSFERASE PROTEIN-RELATED"/>
    <property type="match status" value="1"/>
</dbReference>
<comment type="caution">
    <text evidence="3">Lacks conserved residue(s) required for the propagation of feature annotation.</text>
</comment>
<comment type="similarity">
    <text evidence="3">Belongs to the Maf family. YhdE subfamily.</text>
</comment>
<dbReference type="Gene3D" id="3.90.950.10">
    <property type="match status" value="1"/>
</dbReference>
<dbReference type="PANTHER" id="PTHR43213">
    <property type="entry name" value="BIFUNCTIONAL DTTP/UTP PYROPHOSPHATASE/METHYLTRANSFERASE PROTEIN-RELATED"/>
    <property type="match status" value="1"/>
</dbReference>
<dbReference type="InterPro" id="IPR029001">
    <property type="entry name" value="ITPase-like_fam"/>
</dbReference>
<dbReference type="CDD" id="cd00555">
    <property type="entry name" value="Maf"/>
    <property type="match status" value="1"/>
</dbReference>
<keyword evidence="3" id="KW-0546">Nucleotide metabolism</keyword>
<dbReference type="GO" id="GO:0005737">
    <property type="term" value="C:cytoplasm"/>
    <property type="evidence" value="ECO:0007669"/>
    <property type="project" value="UniProtKB-SubCell"/>
</dbReference>
<dbReference type="EC" id="3.6.1.9" evidence="3"/>